<dbReference type="OrthoDB" id="1882547at2759"/>
<feature type="compositionally biased region" description="Basic and acidic residues" evidence="1">
    <location>
        <begin position="46"/>
        <end position="59"/>
    </location>
</feature>
<keyword evidence="2" id="KW-0812">Transmembrane</keyword>
<dbReference type="EMBL" id="KN881676">
    <property type="protein sequence ID" value="KIY50380.1"/>
    <property type="molecule type" value="Genomic_DNA"/>
</dbReference>
<dbReference type="PANTHER" id="PTHR36050:SF1">
    <property type="entry name" value="O-FUCOSYLTRANSFERASE 30"/>
    <property type="match status" value="1"/>
</dbReference>
<feature type="region of interest" description="Disordered" evidence="1">
    <location>
        <begin position="1"/>
        <end position="59"/>
    </location>
</feature>
<feature type="transmembrane region" description="Helical" evidence="2">
    <location>
        <begin position="67"/>
        <end position="91"/>
    </location>
</feature>
<evidence type="ECO:0000313" key="4">
    <source>
        <dbReference type="Proteomes" id="UP000054144"/>
    </source>
</evidence>
<protein>
    <recommendedName>
        <fullName evidence="5">CigA protein</fullName>
    </recommendedName>
</protein>
<dbReference type="Proteomes" id="UP000054144">
    <property type="component" value="Unassembled WGS sequence"/>
</dbReference>
<name>A0A0D7AJ81_9AGAR</name>
<keyword evidence="4" id="KW-1185">Reference proteome</keyword>
<sequence>MIRPPSRLRNSPVVEGSPSVALEKGGSRMRAPHLGRYRASTPDSQPEPRARSQTQSREREHYLRQNTVIAVLIVLLAFCCIASFAAAYYLFSSRWEYRHFLPPPPSANSLQPEAIDIDTIQETILDGRDHGLDEKYLSYLPHSGFHNQRIALENAIVLSFLLNRTLIMPPIRLGNRPIRYLKHDTLTTHLALSDKEGLLHCANLSPTTTLPLECLDYYDYTHIDWEWLVDLRPAMSPAKILHRSNMTNSWIIDTLRIARRETFVLRDNQPYQFRFLDTLSDASPSTDRYSQDIYIDNLALRTERLLRIGTLFGSSRLRLKDPANKELRKKVRRQMAFANLFLLRAAESINNTLGGKYYGAHVRLGDGRFRAHAEENSRVIWRRLVSTVLPKQSAGNLTILEELFWANVSSPPSVVLHPNNTDPSHSPAFCRAPLHDDRTHPFNTPLFLSTDVLEPYSNSLLSGFFRAFPCTFVLEDFSKETAELDRLRNARDGVMLKSFLVPFLDAIVVGKAAVAVGTDGSTFSTFILDVLWRTYHGMDIRSRG</sequence>
<accession>A0A0D7AJ81</accession>
<gene>
    <name evidence="3" type="ORF">FISHEDRAFT_71983</name>
</gene>
<organism evidence="3 4">
    <name type="scientific">Fistulina hepatica ATCC 64428</name>
    <dbReference type="NCBI Taxonomy" id="1128425"/>
    <lineage>
        <taxon>Eukaryota</taxon>
        <taxon>Fungi</taxon>
        <taxon>Dikarya</taxon>
        <taxon>Basidiomycota</taxon>
        <taxon>Agaricomycotina</taxon>
        <taxon>Agaricomycetes</taxon>
        <taxon>Agaricomycetidae</taxon>
        <taxon>Agaricales</taxon>
        <taxon>Fistulinaceae</taxon>
        <taxon>Fistulina</taxon>
    </lineage>
</organism>
<evidence type="ECO:0000256" key="2">
    <source>
        <dbReference type="SAM" id="Phobius"/>
    </source>
</evidence>
<evidence type="ECO:0008006" key="5">
    <source>
        <dbReference type="Google" id="ProtNLM"/>
    </source>
</evidence>
<keyword evidence="2" id="KW-1133">Transmembrane helix</keyword>
<dbReference type="PANTHER" id="PTHR36050">
    <property type="entry name" value="O-FUCOSYLTRANSFERASE 30"/>
    <property type="match status" value="1"/>
</dbReference>
<evidence type="ECO:0000256" key="1">
    <source>
        <dbReference type="SAM" id="MobiDB-lite"/>
    </source>
</evidence>
<proteinExistence type="predicted"/>
<dbReference type="AlphaFoldDB" id="A0A0D7AJ81"/>
<evidence type="ECO:0000313" key="3">
    <source>
        <dbReference type="EMBL" id="KIY50380.1"/>
    </source>
</evidence>
<keyword evidence="2" id="KW-0472">Membrane</keyword>
<reference evidence="3 4" key="1">
    <citation type="journal article" date="2015" name="Fungal Genet. Biol.">
        <title>Evolution of novel wood decay mechanisms in Agaricales revealed by the genome sequences of Fistulina hepatica and Cylindrobasidium torrendii.</title>
        <authorList>
            <person name="Floudas D."/>
            <person name="Held B.W."/>
            <person name="Riley R."/>
            <person name="Nagy L.G."/>
            <person name="Koehler G."/>
            <person name="Ransdell A.S."/>
            <person name="Younus H."/>
            <person name="Chow J."/>
            <person name="Chiniquy J."/>
            <person name="Lipzen A."/>
            <person name="Tritt A."/>
            <person name="Sun H."/>
            <person name="Haridas S."/>
            <person name="LaButti K."/>
            <person name="Ohm R.A."/>
            <person name="Kues U."/>
            <person name="Blanchette R.A."/>
            <person name="Grigoriev I.V."/>
            <person name="Minto R.E."/>
            <person name="Hibbett D.S."/>
        </authorList>
    </citation>
    <scope>NUCLEOTIDE SEQUENCE [LARGE SCALE GENOMIC DNA]</scope>
    <source>
        <strain evidence="3 4">ATCC 64428</strain>
    </source>
</reference>